<accession>A0AAV3PY58</accession>
<dbReference type="InterPro" id="IPR006121">
    <property type="entry name" value="HMA_dom"/>
</dbReference>
<dbReference type="PROSITE" id="PS50846">
    <property type="entry name" value="HMA_2"/>
    <property type="match status" value="1"/>
</dbReference>
<feature type="domain" description="HMA" evidence="3">
    <location>
        <begin position="223"/>
        <end position="286"/>
    </location>
</feature>
<gene>
    <name evidence="4" type="ORF">LIER_13293</name>
</gene>
<feature type="region of interest" description="Disordered" evidence="2">
    <location>
        <begin position="37"/>
        <end position="140"/>
    </location>
</feature>
<name>A0AAV3PY58_LITER</name>
<feature type="compositionally biased region" description="Low complexity" evidence="2">
    <location>
        <begin position="42"/>
        <end position="57"/>
    </location>
</feature>
<dbReference type="Gene3D" id="3.30.70.100">
    <property type="match status" value="1"/>
</dbReference>
<dbReference type="PANTHER" id="PTHR46119:SF15">
    <property type="entry name" value="PROTEIN SODIUM POTASSIUM ROOT DEFECTIVE 2"/>
    <property type="match status" value="1"/>
</dbReference>
<comment type="subcellular location">
    <subcellularLocation>
        <location evidence="1">Membrane</location>
        <topology evidence="1">Peripheral membrane protein</topology>
    </subcellularLocation>
</comment>
<evidence type="ECO:0000256" key="2">
    <source>
        <dbReference type="SAM" id="MobiDB-lite"/>
    </source>
</evidence>
<dbReference type="GO" id="GO:0016020">
    <property type="term" value="C:membrane"/>
    <property type="evidence" value="ECO:0007669"/>
    <property type="project" value="UniProtKB-SubCell"/>
</dbReference>
<organism evidence="4 5">
    <name type="scientific">Lithospermum erythrorhizon</name>
    <name type="common">Purple gromwell</name>
    <name type="synonym">Lithospermum officinale var. erythrorhizon</name>
    <dbReference type="NCBI Taxonomy" id="34254"/>
    <lineage>
        <taxon>Eukaryota</taxon>
        <taxon>Viridiplantae</taxon>
        <taxon>Streptophyta</taxon>
        <taxon>Embryophyta</taxon>
        <taxon>Tracheophyta</taxon>
        <taxon>Spermatophyta</taxon>
        <taxon>Magnoliopsida</taxon>
        <taxon>eudicotyledons</taxon>
        <taxon>Gunneridae</taxon>
        <taxon>Pentapetalae</taxon>
        <taxon>asterids</taxon>
        <taxon>lamiids</taxon>
        <taxon>Boraginales</taxon>
        <taxon>Boraginaceae</taxon>
        <taxon>Boraginoideae</taxon>
        <taxon>Lithospermeae</taxon>
        <taxon>Lithospermum</taxon>
    </lineage>
</organism>
<sequence>MQNYIKGYNSPPFHTLKKNKTMDIFCASQSPSLVSLTMVDGSSPSSSSSSSSTTTTSIQLAGSLGDGGRAIDRYNPIIRDSSRISKSLPPSPQPESLLVSPKPHIKNNNTNSPIKKKPGIKKQSNLKPNDEKLKSKDIVDDKVDDNNKKIAAGKYISPPAADSTRHLLSDPLASMDRKNYLSENMDPAMEFVPEGDDKYSSGSFKMNGNDTAAKSPSASRSPDQVVVLRVSLHCKGCERKMRKHLSKMRGVTSFTIDFAAKKVTVVGDVTPLEVIASISKVKTIAQISTHSASMLSASSSPSPLLPVN</sequence>
<dbReference type="Pfam" id="PF00403">
    <property type="entry name" value="HMA"/>
    <property type="match status" value="1"/>
</dbReference>
<dbReference type="Proteomes" id="UP001454036">
    <property type="component" value="Unassembled WGS sequence"/>
</dbReference>
<evidence type="ECO:0000313" key="5">
    <source>
        <dbReference type="Proteomes" id="UP001454036"/>
    </source>
</evidence>
<feature type="compositionally biased region" description="Basic and acidic residues" evidence="2">
    <location>
        <begin position="128"/>
        <end position="140"/>
    </location>
</feature>
<evidence type="ECO:0000256" key="1">
    <source>
        <dbReference type="ARBA" id="ARBA00004170"/>
    </source>
</evidence>
<dbReference type="PANTHER" id="PTHR46119">
    <property type="entry name" value="OS08G0405700 PROTEIN"/>
    <property type="match status" value="1"/>
</dbReference>
<evidence type="ECO:0000259" key="3">
    <source>
        <dbReference type="PROSITE" id="PS50846"/>
    </source>
</evidence>
<dbReference type="CDD" id="cd00371">
    <property type="entry name" value="HMA"/>
    <property type="match status" value="1"/>
</dbReference>
<proteinExistence type="predicted"/>
<dbReference type="GO" id="GO:0009626">
    <property type="term" value="P:plant-type hypersensitive response"/>
    <property type="evidence" value="ECO:0007669"/>
    <property type="project" value="UniProtKB-KW"/>
</dbReference>
<protein>
    <recommendedName>
        <fullName evidence="3">HMA domain-containing protein</fullName>
    </recommendedName>
</protein>
<dbReference type="InterPro" id="IPR044526">
    <property type="entry name" value="NAKR1-3"/>
</dbReference>
<reference evidence="4 5" key="1">
    <citation type="submission" date="2024-01" db="EMBL/GenBank/DDBJ databases">
        <title>The complete chloroplast genome sequence of Lithospermum erythrorhizon: insights into the phylogenetic relationship among Boraginaceae species and the maternal lineages of purple gromwells.</title>
        <authorList>
            <person name="Okada T."/>
            <person name="Watanabe K."/>
        </authorList>
    </citation>
    <scope>NUCLEOTIDE SEQUENCE [LARGE SCALE GENOMIC DNA]</scope>
</reference>
<keyword evidence="5" id="KW-1185">Reference proteome</keyword>
<evidence type="ECO:0000313" key="4">
    <source>
        <dbReference type="EMBL" id="GAA0155601.1"/>
    </source>
</evidence>
<dbReference type="EMBL" id="BAABME010002662">
    <property type="protein sequence ID" value="GAA0155601.1"/>
    <property type="molecule type" value="Genomic_DNA"/>
</dbReference>
<dbReference type="InterPro" id="IPR036163">
    <property type="entry name" value="HMA_dom_sf"/>
</dbReference>
<dbReference type="AlphaFoldDB" id="A0AAV3PY58"/>
<comment type="caution">
    <text evidence="4">The sequence shown here is derived from an EMBL/GenBank/DDBJ whole genome shotgun (WGS) entry which is preliminary data.</text>
</comment>
<dbReference type="GO" id="GO:0046872">
    <property type="term" value="F:metal ion binding"/>
    <property type="evidence" value="ECO:0007669"/>
    <property type="project" value="InterPro"/>
</dbReference>
<dbReference type="SUPFAM" id="SSF55008">
    <property type="entry name" value="HMA, heavy metal-associated domain"/>
    <property type="match status" value="1"/>
</dbReference>